<organism evidence="2 3">
    <name type="scientific">Gloeophyllum trabeum (strain ATCC 11539 / FP-39264 / Madison 617)</name>
    <name type="common">Brown rot fungus</name>
    <dbReference type="NCBI Taxonomy" id="670483"/>
    <lineage>
        <taxon>Eukaryota</taxon>
        <taxon>Fungi</taxon>
        <taxon>Dikarya</taxon>
        <taxon>Basidiomycota</taxon>
        <taxon>Agaricomycotina</taxon>
        <taxon>Agaricomycetes</taxon>
        <taxon>Gloeophyllales</taxon>
        <taxon>Gloeophyllaceae</taxon>
        <taxon>Gloeophyllum</taxon>
    </lineage>
</organism>
<evidence type="ECO:0000313" key="3">
    <source>
        <dbReference type="Proteomes" id="UP000030669"/>
    </source>
</evidence>
<dbReference type="KEGG" id="gtr:GLOTRDRAFT_120876"/>
<evidence type="ECO:0000313" key="2">
    <source>
        <dbReference type="EMBL" id="EPQ56327.1"/>
    </source>
</evidence>
<gene>
    <name evidence="2" type="ORF">GLOTRDRAFT_120876</name>
</gene>
<dbReference type="HOGENOM" id="CLU_921511_0_0_1"/>
<protein>
    <submittedName>
        <fullName evidence="2">Uncharacterized protein</fullName>
    </submittedName>
</protein>
<reference evidence="2 3" key="1">
    <citation type="journal article" date="2012" name="Science">
        <title>The Paleozoic origin of enzymatic lignin decomposition reconstructed from 31 fungal genomes.</title>
        <authorList>
            <person name="Floudas D."/>
            <person name="Binder M."/>
            <person name="Riley R."/>
            <person name="Barry K."/>
            <person name="Blanchette R.A."/>
            <person name="Henrissat B."/>
            <person name="Martinez A.T."/>
            <person name="Otillar R."/>
            <person name="Spatafora J.W."/>
            <person name="Yadav J.S."/>
            <person name="Aerts A."/>
            <person name="Benoit I."/>
            <person name="Boyd A."/>
            <person name="Carlson A."/>
            <person name="Copeland A."/>
            <person name="Coutinho P.M."/>
            <person name="de Vries R.P."/>
            <person name="Ferreira P."/>
            <person name="Findley K."/>
            <person name="Foster B."/>
            <person name="Gaskell J."/>
            <person name="Glotzer D."/>
            <person name="Gorecki P."/>
            <person name="Heitman J."/>
            <person name="Hesse C."/>
            <person name="Hori C."/>
            <person name="Igarashi K."/>
            <person name="Jurgens J.A."/>
            <person name="Kallen N."/>
            <person name="Kersten P."/>
            <person name="Kohler A."/>
            <person name="Kuees U."/>
            <person name="Kumar T.K.A."/>
            <person name="Kuo A."/>
            <person name="LaButti K."/>
            <person name="Larrondo L.F."/>
            <person name="Lindquist E."/>
            <person name="Ling A."/>
            <person name="Lombard V."/>
            <person name="Lucas S."/>
            <person name="Lundell T."/>
            <person name="Martin R."/>
            <person name="McLaughlin D.J."/>
            <person name="Morgenstern I."/>
            <person name="Morin E."/>
            <person name="Murat C."/>
            <person name="Nagy L.G."/>
            <person name="Nolan M."/>
            <person name="Ohm R.A."/>
            <person name="Patyshakuliyeva A."/>
            <person name="Rokas A."/>
            <person name="Ruiz-Duenas F.J."/>
            <person name="Sabat G."/>
            <person name="Salamov A."/>
            <person name="Samejima M."/>
            <person name="Schmutz J."/>
            <person name="Slot J.C."/>
            <person name="St John F."/>
            <person name="Stenlid J."/>
            <person name="Sun H."/>
            <person name="Sun S."/>
            <person name="Syed K."/>
            <person name="Tsang A."/>
            <person name="Wiebenga A."/>
            <person name="Young D."/>
            <person name="Pisabarro A."/>
            <person name="Eastwood D.C."/>
            <person name="Martin F."/>
            <person name="Cullen D."/>
            <person name="Grigoriev I.V."/>
            <person name="Hibbett D.S."/>
        </authorList>
    </citation>
    <scope>NUCLEOTIDE SEQUENCE [LARGE SCALE GENOMIC DNA]</scope>
    <source>
        <strain evidence="2 3">ATCC 11539</strain>
    </source>
</reference>
<dbReference type="RefSeq" id="XP_007865081.1">
    <property type="nucleotide sequence ID" value="XM_007866890.1"/>
</dbReference>
<name>S7Q9Y3_GLOTA</name>
<accession>S7Q9Y3</accession>
<keyword evidence="3" id="KW-1185">Reference proteome</keyword>
<feature type="region of interest" description="Disordered" evidence="1">
    <location>
        <begin position="146"/>
        <end position="184"/>
    </location>
</feature>
<evidence type="ECO:0000256" key="1">
    <source>
        <dbReference type="SAM" id="MobiDB-lite"/>
    </source>
</evidence>
<proteinExistence type="predicted"/>
<dbReference type="GeneID" id="19300688"/>
<sequence>MVDGSKNELTILAKSFPMRIIGRLTNCRTCRRYVGVHQLLADVHRCYTCSLTTQAPESRHSLRVRAEVALYYHFRSDAQPQWSLRINSAYYKAIDRRFFDLHFGRNVTLCLAEQEHKGPDAPRHSFKGDYILLIAWKAIHRSPPKCKWGESVQPESSHKQRSEPRTTEDSRDSPRESSLPQHATARPYASRDQFYAPLSCRFEDHCQVPLFSIVLPRYRASKEDFVPVDSVSEAVPSLRFLASPDAWLPDIELMYCPAKLSPSAEMDSMHSAYDRCSEPRSDATETWLWDPNSTTDFLAAIS</sequence>
<dbReference type="AlphaFoldDB" id="S7Q9Y3"/>
<dbReference type="Proteomes" id="UP000030669">
    <property type="component" value="Unassembled WGS sequence"/>
</dbReference>
<feature type="compositionally biased region" description="Basic and acidic residues" evidence="1">
    <location>
        <begin position="156"/>
        <end position="175"/>
    </location>
</feature>
<dbReference type="EMBL" id="KB469300">
    <property type="protein sequence ID" value="EPQ56327.1"/>
    <property type="molecule type" value="Genomic_DNA"/>
</dbReference>